<dbReference type="OMA" id="QEWKYQP"/>
<gene>
    <name evidence="3" type="ORF">scyTo_0016479</name>
</gene>
<dbReference type="Proteomes" id="UP000288216">
    <property type="component" value="Unassembled WGS sequence"/>
</dbReference>
<keyword evidence="4" id="KW-1185">Reference proteome</keyword>
<dbReference type="OrthoDB" id="769138at2759"/>
<accession>A0A401PRW4</accession>
<dbReference type="EMBL" id="BFAA01009974">
    <property type="protein sequence ID" value="GCB75837.1"/>
    <property type="molecule type" value="Genomic_DNA"/>
</dbReference>
<evidence type="ECO:0000313" key="4">
    <source>
        <dbReference type="Proteomes" id="UP000288216"/>
    </source>
</evidence>
<dbReference type="SUPFAM" id="SSF47954">
    <property type="entry name" value="Cyclin-like"/>
    <property type="match status" value="1"/>
</dbReference>
<dbReference type="AlphaFoldDB" id="A0A401PRW4"/>
<reference evidence="3 4" key="1">
    <citation type="journal article" date="2018" name="Nat. Ecol. Evol.">
        <title>Shark genomes provide insights into elasmobranch evolution and the origin of vertebrates.</title>
        <authorList>
            <person name="Hara Y"/>
            <person name="Yamaguchi K"/>
            <person name="Onimaru K"/>
            <person name="Kadota M"/>
            <person name="Koyanagi M"/>
            <person name="Keeley SD"/>
            <person name="Tatsumi K"/>
            <person name="Tanaka K"/>
            <person name="Motone F"/>
            <person name="Kageyama Y"/>
            <person name="Nozu R"/>
            <person name="Adachi N"/>
            <person name="Nishimura O"/>
            <person name="Nakagawa R"/>
            <person name="Tanegashima C"/>
            <person name="Kiyatake I"/>
            <person name="Matsumoto R"/>
            <person name="Murakumo K"/>
            <person name="Nishida K"/>
            <person name="Terakita A"/>
            <person name="Kuratani S"/>
            <person name="Sato K"/>
            <person name="Hyodo S Kuraku.S."/>
        </authorList>
    </citation>
    <scope>NUCLEOTIDE SEQUENCE [LARGE SCALE GENOMIC DNA]</scope>
</reference>
<keyword evidence="1" id="KW-0195">Cyclin</keyword>
<dbReference type="Pfam" id="PF00134">
    <property type="entry name" value="Cyclin_N"/>
    <property type="match status" value="1"/>
</dbReference>
<dbReference type="Gene3D" id="1.10.472.10">
    <property type="entry name" value="Cyclin-like"/>
    <property type="match status" value="2"/>
</dbReference>
<name>A0A401PRW4_SCYTO</name>
<proteinExistence type="inferred from homology"/>
<sequence length="356" mass="40909">LFLSKMKDLVSFERNNEAHKLLKQINQYLEQESKFLPRPSGLDAIEAILENDDCVSPKLRDAKVEDLRSLTRFFGCSTETFVLAVNLLDRFLSLMKVRPKHLPCLGIGVFHLAAKTIEEECNIPSAHDLLRISHCKFTVSDLKRMEKIVYEKLNGEFKAVTTLHFLHLYHALVHCHVTEGKEFLILDRLEAQLKACNCRFVFTRAKPSVLALSLLTLEVENLKSSDLFEIILRIQKHSKISHCDLAYWRELVSKCLADYSSPECCKPDNKKLVWIVSRRTARHLQNSYYSVPELPTIPEAGCFSETESEDSCEEMSCCEDGLSNTPQNDAEGEFFPQDLLHQSKWQNFCFQTQSPF</sequence>
<evidence type="ECO:0000256" key="1">
    <source>
        <dbReference type="RuleBase" id="RU000383"/>
    </source>
</evidence>
<dbReference type="InterPro" id="IPR006671">
    <property type="entry name" value="Cyclin_N"/>
</dbReference>
<protein>
    <recommendedName>
        <fullName evidence="2">Cyclin-like domain-containing protein</fullName>
    </recommendedName>
</protein>
<organism evidence="3 4">
    <name type="scientific">Scyliorhinus torazame</name>
    <name type="common">Cloudy catshark</name>
    <name type="synonym">Catulus torazame</name>
    <dbReference type="NCBI Taxonomy" id="75743"/>
    <lineage>
        <taxon>Eukaryota</taxon>
        <taxon>Metazoa</taxon>
        <taxon>Chordata</taxon>
        <taxon>Craniata</taxon>
        <taxon>Vertebrata</taxon>
        <taxon>Chondrichthyes</taxon>
        <taxon>Elasmobranchii</taxon>
        <taxon>Galeomorphii</taxon>
        <taxon>Galeoidea</taxon>
        <taxon>Carcharhiniformes</taxon>
        <taxon>Scyliorhinidae</taxon>
        <taxon>Scyliorhinus</taxon>
    </lineage>
</organism>
<dbReference type="STRING" id="75743.A0A401PRW4"/>
<dbReference type="FunFam" id="1.10.472.10:FF:000006">
    <property type="entry name" value="Cyclin I"/>
    <property type="match status" value="1"/>
</dbReference>
<comment type="similarity">
    <text evidence="1">Belongs to the cyclin family.</text>
</comment>
<dbReference type="InterPro" id="IPR036915">
    <property type="entry name" value="Cyclin-like_sf"/>
</dbReference>
<evidence type="ECO:0000259" key="2">
    <source>
        <dbReference type="SMART" id="SM00385"/>
    </source>
</evidence>
<dbReference type="PANTHER" id="PTHR10177">
    <property type="entry name" value="CYCLINS"/>
    <property type="match status" value="1"/>
</dbReference>
<dbReference type="InterPro" id="IPR013763">
    <property type="entry name" value="Cyclin-like_dom"/>
</dbReference>
<dbReference type="InterPro" id="IPR039361">
    <property type="entry name" value="Cyclin"/>
</dbReference>
<feature type="domain" description="Cyclin-like" evidence="2">
    <location>
        <begin position="65"/>
        <end position="151"/>
    </location>
</feature>
<evidence type="ECO:0000313" key="3">
    <source>
        <dbReference type="EMBL" id="GCB75837.1"/>
    </source>
</evidence>
<dbReference type="SMART" id="SM00385">
    <property type="entry name" value="CYCLIN"/>
    <property type="match status" value="1"/>
</dbReference>
<feature type="non-terminal residue" evidence="3">
    <location>
        <position position="1"/>
    </location>
</feature>
<comment type="caution">
    <text evidence="3">The sequence shown here is derived from an EMBL/GenBank/DDBJ whole genome shotgun (WGS) entry which is preliminary data.</text>
</comment>